<dbReference type="InterPro" id="IPR011712">
    <property type="entry name" value="Sig_transdc_His_kin_sub3_dim/P"/>
</dbReference>
<keyword evidence="14" id="KW-0175">Coiled coil</keyword>
<comment type="caution">
    <text evidence="18">The sequence shown here is derived from an EMBL/GenBank/DDBJ whole genome shotgun (WGS) entry which is preliminary data.</text>
</comment>
<evidence type="ECO:0000259" key="17">
    <source>
        <dbReference type="PROSITE" id="PS50109"/>
    </source>
</evidence>
<evidence type="ECO:0000256" key="16">
    <source>
        <dbReference type="SAM" id="Phobius"/>
    </source>
</evidence>
<dbReference type="InterPro" id="IPR050482">
    <property type="entry name" value="Sensor_HK_TwoCompSys"/>
</dbReference>
<name>A0A917Y0P2_9BACI</name>
<evidence type="ECO:0000256" key="14">
    <source>
        <dbReference type="SAM" id="Coils"/>
    </source>
</evidence>
<keyword evidence="7 13" id="KW-0547">Nucleotide-binding</keyword>
<dbReference type="RefSeq" id="WP_188858200.1">
    <property type="nucleotide sequence ID" value="NZ_BMOS01000021.1"/>
</dbReference>
<dbReference type="PIRSF" id="PIRSF037431">
    <property type="entry name" value="STHK_LiaS"/>
    <property type="match status" value="1"/>
</dbReference>
<evidence type="ECO:0000256" key="13">
    <source>
        <dbReference type="PIRNR" id="PIRNR037431"/>
    </source>
</evidence>
<dbReference type="GO" id="GO:0005886">
    <property type="term" value="C:plasma membrane"/>
    <property type="evidence" value="ECO:0007669"/>
    <property type="project" value="UniProtKB-SubCell"/>
</dbReference>
<dbReference type="Pfam" id="PF07730">
    <property type="entry name" value="HisKA_3"/>
    <property type="match status" value="1"/>
</dbReference>
<keyword evidence="10 16" id="KW-1133">Transmembrane helix</keyword>
<keyword evidence="5 13" id="KW-0808">Transferase</keyword>
<keyword evidence="19" id="KW-1185">Reference proteome</keyword>
<evidence type="ECO:0000256" key="8">
    <source>
        <dbReference type="ARBA" id="ARBA00022777"/>
    </source>
</evidence>
<dbReference type="CDD" id="cd16917">
    <property type="entry name" value="HATPase_UhpB-NarQ-NarX-like"/>
    <property type="match status" value="1"/>
</dbReference>
<dbReference type="GO" id="GO:0000155">
    <property type="term" value="F:phosphorelay sensor kinase activity"/>
    <property type="evidence" value="ECO:0007669"/>
    <property type="project" value="UniProtKB-UniRule"/>
</dbReference>
<dbReference type="PANTHER" id="PTHR24421:SF37">
    <property type="entry name" value="SENSOR HISTIDINE KINASE NARS"/>
    <property type="match status" value="1"/>
</dbReference>
<feature type="transmembrane region" description="Helical" evidence="16">
    <location>
        <begin position="50"/>
        <end position="71"/>
    </location>
</feature>
<keyword evidence="3 13" id="KW-1003">Cell membrane</keyword>
<evidence type="ECO:0000256" key="3">
    <source>
        <dbReference type="ARBA" id="ARBA00022475"/>
    </source>
</evidence>
<keyword evidence="6 16" id="KW-0812">Transmembrane</keyword>
<evidence type="ECO:0000256" key="15">
    <source>
        <dbReference type="SAM" id="MobiDB-lite"/>
    </source>
</evidence>
<dbReference type="EMBL" id="BMOS01000021">
    <property type="protein sequence ID" value="GGN61747.1"/>
    <property type="molecule type" value="Genomic_DNA"/>
</dbReference>
<keyword evidence="8 13" id="KW-0418">Kinase</keyword>
<evidence type="ECO:0000313" key="19">
    <source>
        <dbReference type="Proteomes" id="UP000624041"/>
    </source>
</evidence>
<keyword evidence="9 13" id="KW-0067">ATP-binding</keyword>
<feature type="region of interest" description="Disordered" evidence="15">
    <location>
        <begin position="337"/>
        <end position="357"/>
    </location>
</feature>
<keyword evidence="4" id="KW-0597">Phosphoprotein</keyword>
<comment type="subcellular location">
    <subcellularLocation>
        <location evidence="2 13">Cell membrane</location>
        <topology evidence="2 13">Multi-pass membrane protein</topology>
    </subcellularLocation>
</comment>
<evidence type="ECO:0000256" key="10">
    <source>
        <dbReference type="ARBA" id="ARBA00022989"/>
    </source>
</evidence>
<accession>A0A917Y0P2</accession>
<dbReference type="InterPro" id="IPR036890">
    <property type="entry name" value="HATPase_C_sf"/>
</dbReference>
<feature type="transmembrane region" description="Helical" evidence="16">
    <location>
        <begin position="12"/>
        <end position="30"/>
    </location>
</feature>
<keyword evidence="12 13" id="KW-0472">Membrane</keyword>
<dbReference type="AlphaFoldDB" id="A0A917Y0P2"/>
<dbReference type="Pfam" id="PF02518">
    <property type="entry name" value="HATPase_c"/>
    <property type="match status" value="1"/>
</dbReference>
<dbReference type="Gene3D" id="1.20.5.1930">
    <property type="match status" value="1"/>
</dbReference>
<feature type="domain" description="Histidine kinase" evidence="17">
    <location>
        <begin position="147"/>
        <end position="340"/>
    </location>
</feature>
<keyword evidence="11 13" id="KW-0902">Two-component regulatory system</keyword>
<dbReference type="EC" id="2.7.13.3" evidence="13"/>
<evidence type="ECO:0000256" key="7">
    <source>
        <dbReference type="ARBA" id="ARBA00022741"/>
    </source>
</evidence>
<dbReference type="InterPro" id="IPR017202">
    <property type="entry name" value="LiaS/VraS"/>
</dbReference>
<sequence>MSTIIRHIFTGILFSILLSAVVLTLVFTVFPPDSYAILWETEIGNVSFLIWVFGFILAGGTIFGISTGWYWRQRLHRIERKLDRLSKGQRLDEEKEPYHELKSIEKRLELIQSRIDQQTENAQRLATERAEEREKSLQEIVVQERNRLARELHDSVSQQLFAASMMISALNLQNAPEDDEMKKKLQLVEKMLQQSQLEMRALLLHLRPVALKGKSLVQGVEELLVEMQQKITIDISWTAEELSVDKGIEDQLFRIIQEAMSNTLRHAQATSFHVLLIKREGTVILRISDNGVGFDMESVKTSSYGLHNMRERAYEIGGTFKVVSLPNQGTKLEVKVPLPTGSDQEERASIQTESEEE</sequence>
<evidence type="ECO:0000256" key="11">
    <source>
        <dbReference type="ARBA" id="ARBA00023012"/>
    </source>
</evidence>
<evidence type="ECO:0000256" key="2">
    <source>
        <dbReference type="ARBA" id="ARBA00004651"/>
    </source>
</evidence>
<dbReference type="Gene3D" id="3.30.565.10">
    <property type="entry name" value="Histidine kinase-like ATPase, C-terminal domain"/>
    <property type="match status" value="1"/>
</dbReference>
<reference evidence="18" key="1">
    <citation type="journal article" date="2014" name="Int. J. Syst. Evol. Microbiol.">
        <title>Complete genome sequence of Corynebacterium casei LMG S-19264T (=DSM 44701T), isolated from a smear-ripened cheese.</title>
        <authorList>
            <consortium name="US DOE Joint Genome Institute (JGI-PGF)"/>
            <person name="Walter F."/>
            <person name="Albersmeier A."/>
            <person name="Kalinowski J."/>
            <person name="Ruckert C."/>
        </authorList>
    </citation>
    <scope>NUCLEOTIDE SEQUENCE</scope>
    <source>
        <strain evidence="18">JCM 17251</strain>
    </source>
</reference>
<dbReference type="GO" id="GO:0005524">
    <property type="term" value="F:ATP binding"/>
    <property type="evidence" value="ECO:0007669"/>
    <property type="project" value="UniProtKB-UniRule"/>
</dbReference>
<dbReference type="Proteomes" id="UP000624041">
    <property type="component" value="Unassembled WGS sequence"/>
</dbReference>
<gene>
    <name evidence="18" type="ORF">GCM10007971_27040</name>
</gene>
<dbReference type="SMART" id="SM00387">
    <property type="entry name" value="HATPase_c"/>
    <property type="match status" value="1"/>
</dbReference>
<protein>
    <recommendedName>
        <fullName evidence="13">Sensor histidine kinase</fullName>
        <ecNumber evidence="13">2.7.13.3</ecNumber>
    </recommendedName>
</protein>
<dbReference type="InterPro" id="IPR003594">
    <property type="entry name" value="HATPase_dom"/>
</dbReference>
<organism evidence="18 19">
    <name type="scientific">Oceanobacillus indicireducens</name>
    <dbReference type="NCBI Taxonomy" id="1004261"/>
    <lineage>
        <taxon>Bacteria</taxon>
        <taxon>Bacillati</taxon>
        <taxon>Bacillota</taxon>
        <taxon>Bacilli</taxon>
        <taxon>Bacillales</taxon>
        <taxon>Bacillaceae</taxon>
        <taxon>Oceanobacillus</taxon>
    </lineage>
</organism>
<evidence type="ECO:0000256" key="12">
    <source>
        <dbReference type="ARBA" id="ARBA00023136"/>
    </source>
</evidence>
<evidence type="ECO:0000256" key="9">
    <source>
        <dbReference type="ARBA" id="ARBA00022840"/>
    </source>
</evidence>
<dbReference type="PANTHER" id="PTHR24421">
    <property type="entry name" value="NITRATE/NITRITE SENSOR PROTEIN NARX-RELATED"/>
    <property type="match status" value="1"/>
</dbReference>
<evidence type="ECO:0000313" key="18">
    <source>
        <dbReference type="EMBL" id="GGN61747.1"/>
    </source>
</evidence>
<dbReference type="PROSITE" id="PS50109">
    <property type="entry name" value="HIS_KIN"/>
    <property type="match status" value="1"/>
</dbReference>
<evidence type="ECO:0000256" key="1">
    <source>
        <dbReference type="ARBA" id="ARBA00000085"/>
    </source>
</evidence>
<evidence type="ECO:0000256" key="4">
    <source>
        <dbReference type="ARBA" id="ARBA00022553"/>
    </source>
</evidence>
<evidence type="ECO:0000256" key="6">
    <source>
        <dbReference type="ARBA" id="ARBA00022692"/>
    </source>
</evidence>
<reference evidence="18" key="2">
    <citation type="submission" date="2020-09" db="EMBL/GenBank/DDBJ databases">
        <authorList>
            <person name="Sun Q."/>
            <person name="Ohkuma M."/>
        </authorList>
    </citation>
    <scope>NUCLEOTIDE SEQUENCE</scope>
    <source>
        <strain evidence="18">JCM 17251</strain>
    </source>
</reference>
<evidence type="ECO:0000256" key="5">
    <source>
        <dbReference type="ARBA" id="ARBA00022679"/>
    </source>
</evidence>
<proteinExistence type="predicted"/>
<feature type="coiled-coil region" evidence="14">
    <location>
        <begin position="101"/>
        <end position="147"/>
    </location>
</feature>
<comment type="catalytic activity">
    <reaction evidence="1 13">
        <text>ATP + protein L-histidine = ADP + protein N-phospho-L-histidine.</text>
        <dbReference type="EC" id="2.7.13.3"/>
    </reaction>
</comment>
<dbReference type="SUPFAM" id="SSF55874">
    <property type="entry name" value="ATPase domain of HSP90 chaperone/DNA topoisomerase II/histidine kinase"/>
    <property type="match status" value="1"/>
</dbReference>
<dbReference type="InterPro" id="IPR005467">
    <property type="entry name" value="His_kinase_dom"/>
</dbReference>
<dbReference type="GO" id="GO:0046983">
    <property type="term" value="F:protein dimerization activity"/>
    <property type="evidence" value="ECO:0007669"/>
    <property type="project" value="InterPro"/>
</dbReference>